<accession>A0A1F7WKI3</accession>
<dbReference type="EMBL" id="MGFH01000177">
    <property type="protein sequence ID" value="OGM03320.1"/>
    <property type="molecule type" value="Genomic_DNA"/>
</dbReference>
<evidence type="ECO:0008006" key="4">
    <source>
        <dbReference type="Google" id="ProtNLM"/>
    </source>
</evidence>
<gene>
    <name evidence="2" type="ORF">A2008_07330</name>
</gene>
<dbReference type="NCBIfam" id="TIGR02532">
    <property type="entry name" value="IV_pilin_GFxxxE"/>
    <property type="match status" value="1"/>
</dbReference>
<organism evidence="2 3">
    <name type="scientific">Candidatus Wallbacteria bacterium GWC2_49_35</name>
    <dbReference type="NCBI Taxonomy" id="1817813"/>
    <lineage>
        <taxon>Bacteria</taxon>
        <taxon>Candidatus Walliibacteriota</taxon>
    </lineage>
</organism>
<reference evidence="2 3" key="1">
    <citation type="journal article" date="2016" name="Nat. Commun.">
        <title>Thousands of microbial genomes shed light on interconnected biogeochemical processes in an aquifer system.</title>
        <authorList>
            <person name="Anantharaman K."/>
            <person name="Brown C.T."/>
            <person name="Hug L.A."/>
            <person name="Sharon I."/>
            <person name="Castelle C.J."/>
            <person name="Probst A.J."/>
            <person name="Thomas B.C."/>
            <person name="Singh A."/>
            <person name="Wilkins M.J."/>
            <person name="Karaoz U."/>
            <person name="Brodie E.L."/>
            <person name="Williams K.H."/>
            <person name="Hubbard S.S."/>
            <person name="Banfield J.F."/>
        </authorList>
    </citation>
    <scope>NUCLEOTIDE SEQUENCE [LARGE SCALE GENOMIC DNA]</scope>
</reference>
<evidence type="ECO:0000256" key="1">
    <source>
        <dbReference type="SAM" id="Phobius"/>
    </source>
</evidence>
<keyword evidence="1" id="KW-1133">Transmembrane helix</keyword>
<dbReference type="STRING" id="1817813.A2008_07330"/>
<keyword evidence="1" id="KW-0812">Transmembrane</keyword>
<dbReference type="AlphaFoldDB" id="A0A1F7WKI3"/>
<protein>
    <recommendedName>
        <fullName evidence="4">Type II secretion system protein J</fullName>
    </recommendedName>
</protein>
<sequence length="230" mass="25688">MKIKHSKIKRKAFSLVEVLVAMAILGMLLNGLYSLFSKTVVTVDIGSWKSSTQSRMRITIKQLQKDIIGASYKTTIFPNKTEVDTASGQWKLKYKTGPIDPQTTQTDLLTFFICSPGRDFTPREPAKIDPKIVKAILKCDKAPDGKTTRLVFTKNVEMGASRPDVTTEDTKNTVLIENVIKYENKIIENPMSGDGHKTLKISIQCAHPSYPKTILNEDIEVPLQVEAVTM</sequence>
<feature type="transmembrane region" description="Helical" evidence="1">
    <location>
        <begin position="12"/>
        <end position="36"/>
    </location>
</feature>
<evidence type="ECO:0000313" key="3">
    <source>
        <dbReference type="Proteomes" id="UP000178735"/>
    </source>
</evidence>
<name>A0A1F7WKI3_9BACT</name>
<comment type="caution">
    <text evidence="2">The sequence shown here is derived from an EMBL/GenBank/DDBJ whole genome shotgun (WGS) entry which is preliminary data.</text>
</comment>
<dbReference type="InterPro" id="IPR012902">
    <property type="entry name" value="N_methyl_site"/>
</dbReference>
<keyword evidence="1" id="KW-0472">Membrane</keyword>
<dbReference type="Proteomes" id="UP000178735">
    <property type="component" value="Unassembled WGS sequence"/>
</dbReference>
<evidence type="ECO:0000313" key="2">
    <source>
        <dbReference type="EMBL" id="OGM03320.1"/>
    </source>
</evidence>
<proteinExistence type="predicted"/>
<dbReference type="Pfam" id="PF07963">
    <property type="entry name" value="N_methyl"/>
    <property type="match status" value="1"/>
</dbReference>